<dbReference type="OrthoDB" id="3733501at2759"/>
<gene>
    <name evidence="1" type="ORF">BS50DRAFT_597102</name>
</gene>
<keyword evidence="2" id="KW-1185">Reference proteome</keyword>
<dbReference type="EMBL" id="KZ678129">
    <property type="protein sequence ID" value="PSN73588.1"/>
    <property type="molecule type" value="Genomic_DNA"/>
</dbReference>
<sequence length="273" mass="31687">MPGFLDLPLELRNQVYDYLLRDALEPQFRAVMVVSEKYVKDQLPVRCYRGLLRVCRQIYCEFKRAIQHMAASKELVYELDITFSHGRPYFSLTWVWLPAISPTINSMIINVDLRVREPFHDGGFDESVPHDHELAHLLEDVPESFAQQLFDYIAILLKALANLLSNGDSTFNVLLTECLTLNFRTPTKLAPAMNRQSPRRVHVDREEARKIHDTMRNTLRANAKAFQAYDEANSRGLSPLIRIDTLRFATEGQVWGEGRHMILAHDDFQWLRC</sequence>
<evidence type="ECO:0008006" key="3">
    <source>
        <dbReference type="Google" id="ProtNLM"/>
    </source>
</evidence>
<dbReference type="Proteomes" id="UP000240883">
    <property type="component" value="Unassembled WGS sequence"/>
</dbReference>
<dbReference type="AlphaFoldDB" id="A0A2T2P891"/>
<accession>A0A2T2P891</accession>
<evidence type="ECO:0000313" key="2">
    <source>
        <dbReference type="Proteomes" id="UP000240883"/>
    </source>
</evidence>
<protein>
    <recommendedName>
        <fullName evidence="3">F-box domain-containing protein</fullName>
    </recommendedName>
</protein>
<organism evidence="1 2">
    <name type="scientific">Corynespora cassiicola Philippines</name>
    <dbReference type="NCBI Taxonomy" id="1448308"/>
    <lineage>
        <taxon>Eukaryota</taxon>
        <taxon>Fungi</taxon>
        <taxon>Dikarya</taxon>
        <taxon>Ascomycota</taxon>
        <taxon>Pezizomycotina</taxon>
        <taxon>Dothideomycetes</taxon>
        <taxon>Pleosporomycetidae</taxon>
        <taxon>Pleosporales</taxon>
        <taxon>Corynesporascaceae</taxon>
        <taxon>Corynespora</taxon>
    </lineage>
</organism>
<evidence type="ECO:0000313" key="1">
    <source>
        <dbReference type="EMBL" id="PSN73588.1"/>
    </source>
</evidence>
<name>A0A2T2P891_CORCC</name>
<reference evidence="1 2" key="1">
    <citation type="journal article" date="2018" name="Front. Microbiol.">
        <title>Genome-Wide Analysis of Corynespora cassiicola Leaf Fall Disease Putative Effectors.</title>
        <authorList>
            <person name="Lopez D."/>
            <person name="Ribeiro S."/>
            <person name="Label P."/>
            <person name="Fumanal B."/>
            <person name="Venisse J.S."/>
            <person name="Kohler A."/>
            <person name="de Oliveira R.R."/>
            <person name="Labutti K."/>
            <person name="Lipzen A."/>
            <person name="Lail K."/>
            <person name="Bauer D."/>
            <person name="Ohm R.A."/>
            <person name="Barry K.W."/>
            <person name="Spatafora J."/>
            <person name="Grigoriev I.V."/>
            <person name="Martin F.M."/>
            <person name="Pujade-Renaud V."/>
        </authorList>
    </citation>
    <scope>NUCLEOTIDE SEQUENCE [LARGE SCALE GENOMIC DNA]</scope>
    <source>
        <strain evidence="1 2">Philippines</strain>
    </source>
</reference>
<proteinExistence type="predicted"/>